<evidence type="ECO:0000313" key="3">
    <source>
        <dbReference type="EMBL" id="VDO11893.1"/>
    </source>
</evidence>
<sequence>MRQTVPQVLVKCITELERRGGLMMEGVYRVPGNQEIVEDFRIALDKDCESVDLSEKRCGDLNTITSLIKSFLRQLPIPLITYEAYPDLIDIARNVDLSDEQKHVLIKACIQRLPTAHYYCLRYLMAHLNRVAEHQKMNMMSSENLAIVFAPSLMSSSYTDPLSCLAGAKFEQAVINRLISDYVTLFEGEDCVLSAPLTSSSASTTTSRSTTASSR</sequence>
<gene>
    <name evidence="3" type="ORF">HNAJ_LOCUS11982</name>
</gene>
<dbReference type="PANTHER" id="PTHR15228">
    <property type="entry name" value="SPERMATHECAL PHYSIOLOGY VARIANT"/>
    <property type="match status" value="1"/>
</dbReference>
<dbReference type="Proteomes" id="UP000278807">
    <property type="component" value="Unassembled WGS sequence"/>
</dbReference>
<reference evidence="3 4" key="2">
    <citation type="submission" date="2018-11" db="EMBL/GenBank/DDBJ databases">
        <authorList>
            <consortium name="Pathogen Informatics"/>
        </authorList>
    </citation>
    <scope>NUCLEOTIDE SEQUENCE [LARGE SCALE GENOMIC DNA]</scope>
</reference>
<dbReference type="SUPFAM" id="SSF48350">
    <property type="entry name" value="GTPase activation domain, GAP"/>
    <property type="match status" value="1"/>
</dbReference>
<dbReference type="STRING" id="102285.A0A158QJI6"/>
<dbReference type="InterPro" id="IPR000198">
    <property type="entry name" value="RhoGAP_dom"/>
</dbReference>
<dbReference type="OrthoDB" id="3196451at2759"/>
<keyword evidence="1" id="KW-0343">GTPase activation</keyword>
<evidence type="ECO:0000313" key="5">
    <source>
        <dbReference type="WBParaSite" id="HNAJ_0001199301-mRNA-1"/>
    </source>
</evidence>
<organism evidence="5">
    <name type="scientific">Rodentolepis nana</name>
    <name type="common">Dwarf tapeworm</name>
    <name type="synonym">Hymenolepis nana</name>
    <dbReference type="NCBI Taxonomy" id="102285"/>
    <lineage>
        <taxon>Eukaryota</taxon>
        <taxon>Metazoa</taxon>
        <taxon>Spiralia</taxon>
        <taxon>Lophotrochozoa</taxon>
        <taxon>Platyhelminthes</taxon>
        <taxon>Cestoda</taxon>
        <taxon>Eucestoda</taxon>
        <taxon>Cyclophyllidea</taxon>
        <taxon>Hymenolepididae</taxon>
        <taxon>Rodentolepis</taxon>
    </lineage>
</organism>
<dbReference type="AlphaFoldDB" id="A0A158QJI6"/>
<name>A0A158QJI6_RODNA</name>
<dbReference type="InterPro" id="IPR051025">
    <property type="entry name" value="RhoGAP"/>
</dbReference>
<feature type="domain" description="Rho-GAP" evidence="2">
    <location>
        <begin position="1"/>
        <end position="186"/>
    </location>
</feature>
<dbReference type="GO" id="GO:0007165">
    <property type="term" value="P:signal transduction"/>
    <property type="evidence" value="ECO:0007669"/>
    <property type="project" value="InterPro"/>
</dbReference>
<dbReference type="InterPro" id="IPR008936">
    <property type="entry name" value="Rho_GTPase_activation_prot"/>
</dbReference>
<dbReference type="WBParaSite" id="HNAJ_0001199301-mRNA-1">
    <property type="protein sequence ID" value="HNAJ_0001199301-mRNA-1"/>
    <property type="gene ID" value="HNAJ_0001199301"/>
</dbReference>
<dbReference type="Pfam" id="PF00620">
    <property type="entry name" value="RhoGAP"/>
    <property type="match status" value="1"/>
</dbReference>
<evidence type="ECO:0000259" key="2">
    <source>
        <dbReference type="PROSITE" id="PS50238"/>
    </source>
</evidence>
<evidence type="ECO:0000313" key="4">
    <source>
        <dbReference type="Proteomes" id="UP000278807"/>
    </source>
</evidence>
<dbReference type="Gene3D" id="1.10.555.10">
    <property type="entry name" value="Rho GTPase activation protein"/>
    <property type="match status" value="1"/>
</dbReference>
<dbReference type="GO" id="GO:0005096">
    <property type="term" value="F:GTPase activator activity"/>
    <property type="evidence" value="ECO:0007669"/>
    <property type="project" value="UniProtKB-KW"/>
</dbReference>
<keyword evidence="4" id="KW-1185">Reference proteome</keyword>
<dbReference type="PROSITE" id="PS50238">
    <property type="entry name" value="RHOGAP"/>
    <property type="match status" value="1"/>
</dbReference>
<dbReference type="GO" id="GO:0051056">
    <property type="term" value="P:regulation of small GTPase mediated signal transduction"/>
    <property type="evidence" value="ECO:0007669"/>
    <property type="project" value="UniProtKB-ARBA"/>
</dbReference>
<protein>
    <submittedName>
        <fullName evidence="5">Rho-GAP domain-containing protein</fullName>
    </submittedName>
</protein>
<dbReference type="EMBL" id="UZAE01013940">
    <property type="protein sequence ID" value="VDO11893.1"/>
    <property type="molecule type" value="Genomic_DNA"/>
</dbReference>
<evidence type="ECO:0000256" key="1">
    <source>
        <dbReference type="ARBA" id="ARBA00022468"/>
    </source>
</evidence>
<reference evidence="5" key="1">
    <citation type="submission" date="2016-04" db="UniProtKB">
        <authorList>
            <consortium name="WormBaseParasite"/>
        </authorList>
    </citation>
    <scope>IDENTIFICATION</scope>
</reference>
<dbReference type="SMART" id="SM00324">
    <property type="entry name" value="RhoGAP"/>
    <property type="match status" value="1"/>
</dbReference>
<accession>A0A158QJI6</accession>
<dbReference type="PANTHER" id="PTHR15228:SF25">
    <property type="entry name" value="F-BAR DOMAIN-CONTAINING PROTEIN"/>
    <property type="match status" value="1"/>
</dbReference>
<proteinExistence type="predicted"/>